<dbReference type="InterPro" id="IPR039417">
    <property type="entry name" value="Peptidase_C1A_papain-like"/>
</dbReference>
<evidence type="ECO:0000256" key="7">
    <source>
        <dbReference type="SAM" id="SignalP"/>
    </source>
</evidence>
<dbReference type="GeneID" id="105908276"/>
<name>A0A6P8GMB3_CLUHA</name>
<keyword evidence="3" id="KW-0378">Hydrolase</keyword>
<dbReference type="OrthoDB" id="6537703at2759"/>
<evidence type="ECO:0000256" key="1">
    <source>
        <dbReference type="ARBA" id="ARBA00008455"/>
    </source>
</evidence>
<keyword evidence="4" id="KW-0788">Thiol protease</keyword>
<keyword evidence="10" id="KW-1185">Reference proteome</keyword>
<dbReference type="AlphaFoldDB" id="A0A6P8GMB3"/>
<dbReference type="PRINTS" id="PR00705">
    <property type="entry name" value="PAPAIN"/>
</dbReference>
<evidence type="ECO:0000256" key="4">
    <source>
        <dbReference type="ARBA" id="ARBA00022807"/>
    </source>
</evidence>
<accession>A0A6P8GMB3</accession>
<feature type="chain" id="PRO_5027537580" evidence="7">
    <location>
        <begin position="17"/>
        <end position="336"/>
    </location>
</feature>
<dbReference type="PROSITE" id="PS51257">
    <property type="entry name" value="PROKAR_LIPOPROTEIN"/>
    <property type="match status" value="1"/>
</dbReference>
<dbReference type="SMART" id="SM00848">
    <property type="entry name" value="Inhibitor_I29"/>
    <property type="match status" value="1"/>
</dbReference>
<sequence length="336" mass="37136">MRLLIIAAASLAVVSCASLSLEDLEFHAWKLKFEKSYSSLEEEAHRKNIWLSTRRRVLIHNIQADQGIKTYRMGMNQFSDMNSEEYSQTVLLRNMIPSNETKAMPHRGTVTSTPKGGAAKLSASVNWRDNDCVTPVKNQGGCGSCWAFSTTGALESHTCIKYGRLPSLSEQQLVDCTRSYENQGCNGGWMDPTFQYVIDNGGIETEDYYPYEAEDGSCRFNPSDVGATCSGYSDVTPSGDESALQWIVANVGPVSVAVDAENFQNYESGVFYDPYCSSSNVNHAVLVVGYGTEGGQDYWLVKNSWAVYWGEEGYIKMSRNRGNQCGIASFASYPIV</sequence>
<evidence type="ECO:0000256" key="6">
    <source>
        <dbReference type="ARBA" id="ARBA00023157"/>
    </source>
</evidence>
<keyword evidence="5" id="KW-0865">Zymogen</keyword>
<dbReference type="PROSITE" id="PS00639">
    <property type="entry name" value="THIOL_PROTEASE_HIS"/>
    <property type="match status" value="1"/>
</dbReference>
<feature type="domain" description="Peptidase C1A papain C-terminal" evidence="8">
    <location>
        <begin position="121"/>
        <end position="335"/>
    </location>
</feature>
<dbReference type="RefSeq" id="XP_031436000.1">
    <property type="nucleotide sequence ID" value="XM_031580140.2"/>
</dbReference>
<evidence type="ECO:0000259" key="9">
    <source>
        <dbReference type="SMART" id="SM00848"/>
    </source>
</evidence>
<dbReference type="InterPro" id="IPR013201">
    <property type="entry name" value="Prot_inhib_I29"/>
</dbReference>
<feature type="domain" description="Cathepsin propeptide inhibitor" evidence="9">
    <location>
        <begin position="26"/>
        <end position="86"/>
    </location>
</feature>
<dbReference type="InterPro" id="IPR000169">
    <property type="entry name" value="Pept_cys_AS"/>
</dbReference>
<evidence type="ECO:0000313" key="10">
    <source>
        <dbReference type="Proteomes" id="UP000515152"/>
    </source>
</evidence>
<dbReference type="GO" id="GO:0008234">
    <property type="term" value="F:cysteine-type peptidase activity"/>
    <property type="evidence" value="ECO:0007669"/>
    <property type="project" value="UniProtKB-KW"/>
</dbReference>
<dbReference type="InterPro" id="IPR038765">
    <property type="entry name" value="Papain-like_cys_pep_sf"/>
</dbReference>
<dbReference type="Pfam" id="PF00112">
    <property type="entry name" value="Peptidase_C1"/>
    <property type="match status" value="1"/>
</dbReference>
<dbReference type="KEGG" id="char:105908276"/>
<protein>
    <submittedName>
        <fullName evidence="11">Procathepsin L-like</fullName>
    </submittedName>
</protein>
<evidence type="ECO:0000256" key="5">
    <source>
        <dbReference type="ARBA" id="ARBA00023145"/>
    </source>
</evidence>
<dbReference type="InterPro" id="IPR025660">
    <property type="entry name" value="Pept_his_AS"/>
</dbReference>
<dbReference type="PANTHER" id="PTHR12411">
    <property type="entry name" value="CYSTEINE PROTEASE FAMILY C1-RELATED"/>
    <property type="match status" value="1"/>
</dbReference>
<dbReference type="PROSITE" id="PS00139">
    <property type="entry name" value="THIOL_PROTEASE_CYS"/>
    <property type="match status" value="1"/>
</dbReference>
<reference evidence="11" key="1">
    <citation type="submission" date="2025-08" db="UniProtKB">
        <authorList>
            <consortium name="RefSeq"/>
        </authorList>
    </citation>
    <scope>IDENTIFICATION</scope>
</reference>
<dbReference type="SUPFAM" id="SSF54001">
    <property type="entry name" value="Cysteine proteinases"/>
    <property type="match status" value="1"/>
</dbReference>
<evidence type="ECO:0000256" key="3">
    <source>
        <dbReference type="ARBA" id="ARBA00022801"/>
    </source>
</evidence>
<dbReference type="GO" id="GO:0006508">
    <property type="term" value="P:proteolysis"/>
    <property type="evidence" value="ECO:0007669"/>
    <property type="project" value="UniProtKB-KW"/>
</dbReference>
<evidence type="ECO:0000313" key="11">
    <source>
        <dbReference type="RefSeq" id="XP_031436000.1"/>
    </source>
</evidence>
<evidence type="ECO:0000256" key="2">
    <source>
        <dbReference type="ARBA" id="ARBA00022670"/>
    </source>
</evidence>
<organism evidence="10 11">
    <name type="scientific">Clupea harengus</name>
    <name type="common">Atlantic herring</name>
    <dbReference type="NCBI Taxonomy" id="7950"/>
    <lineage>
        <taxon>Eukaryota</taxon>
        <taxon>Metazoa</taxon>
        <taxon>Chordata</taxon>
        <taxon>Craniata</taxon>
        <taxon>Vertebrata</taxon>
        <taxon>Euteleostomi</taxon>
        <taxon>Actinopterygii</taxon>
        <taxon>Neopterygii</taxon>
        <taxon>Teleostei</taxon>
        <taxon>Clupei</taxon>
        <taxon>Clupeiformes</taxon>
        <taxon>Clupeoidei</taxon>
        <taxon>Clupeidae</taxon>
        <taxon>Clupea</taxon>
    </lineage>
</organism>
<dbReference type="InterPro" id="IPR025661">
    <property type="entry name" value="Pept_asp_AS"/>
</dbReference>
<dbReference type="Gene3D" id="3.90.70.10">
    <property type="entry name" value="Cysteine proteinases"/>
    <property type="match status" value="1"/>
</dbReference>
<keyword evidence="7" id="KW-0732">Signal</keyword>
<dbReference type="CDD" id="cd02248">
    <property type="entry name" value="Peptidase_C1A"/>
    <property type="match status" value="1"/>
</dbReference>
<keyword evidence="2" id="KW-0645">Protease</keyword>
<dbReference type="Proteomes" id="UP000515152">
    <property type="component" value="Chromosome 14"/>
</dbReference>
<dbReference type="FunFam" id="3.90.70.10:FF:000006">
    <property type="entry name" value="Cathepsin S"/>
    <property type="match status" value="1"/>
</dbReference>
<evidence type="ECO:0000259" key="8">
    <source>
        <dbReference type="SMART" id="SM00645"/>
    </source>
</evidence>
<dbReference type="PROSITE" id="PS00640">
    <property type="entry name" value="THIOL_PROTEASE_ASN"/>
    <property type="match status" value="1"/>
</dbReference>
<gene>
    <name evidence="11" type="primary">LOC105908276</name>
</gene>
<comment type="similarity">
    <text evidence="1">Belongs to the peptidase C1 family.</text>
</comment>
<keyword evidence="6" id="KW-1015">Disulfide bond</keyword>
<dbReference type="InterPro" id="IPR013128">
    <property type="entry name" value="Peptidase_C1A"/>
</dbReference>
<dbReference type="InterPro" id="IPR000668">
    <property type="entry name" value="Peptidase_C1A_C"/>
</dbReference>
<feature type="signal peptide" evidence="7">
    <location>
        <begin position="1"/>
        <end position="16"/>
    </location>
</feature>
<proteinExistence type="inferred from homology"/>
<dbReference type="Pfam" id="PF08246">
    <property type="entry name" value="Inhibitor_I29"/>
    <property type="match status" value="1"/>
</dbReference>
<dbReference type="SMART" id="SM00645">
    <property type="entry name" value="Pept_C1"/>
    <property type="match status" value="1"/>
</dbReference>